<sequence length="167" mass="19116">MAFELSLFSGALVEKQAVNEVMKCNDLTVKFGLVLTEAQALALVETRSFALKENGRIEFGGGVIDKIIKEFCNSPYLSRHNYEETLHELLEIFYYYKNETLDLMGDDDLIKYMKNAFNGICQGSLELLSGRELYKLARNLRYGYAPDYADDAIQLDADKEDDEYGRY</sequence>
<gene>
    <name evidence="1" type="ORF">SAMN05443529_10489</name>
</gene>
<dbReference type="EMBL" id="FNCP01000004">
    <property type="protein sequence ID" value="SDG57757.1"/>
    <property type="molecule type" value="Genomic_DNA"/>
</dbReference>
<dbReference type="STRING" id="1121419.SAMN05443529_10489"/>
<dbReference type="Proteomes" id="UP000198656">
    <property type="component" value="Unassembled WGS sequence"/>
</dbReference>
<keyword evidence="2" id="KW-1185">Reference proteome</keyword>
<evidence type="ECO:0000313" key="1">
    <source>
        <dbReference type="EMBL" id="SDG57757.1"/>
    </source>
</evidence>
<dbReference type="AlphaFoldDB" id="A0A1G7VDH3"/>
<dbReference type="OrthoDB" id="1707441at2"/>
<dbReference type="InterPro" id="IPR046286">
    <property type="entry name" value="DUF6323"/>
</dbReference>
<organism evidence="1 2">
    <name type="scientific">Desulfosporosinus hippei DSM 8344</name>
    <dbReference type="NCBI Taxonomy" id="1121419"/>
    <lineage>
        <taxon>Bacteria</taxon>
        <taxon>Bacillati</taxon>
        <taxon>Bacillota</taxon>
        <taxon>Clostridia</taxon>
        <taxon>Eubacteriales</taxon>
        <taxon>Desulfitobacteriaceae</taxon>
        <taxon>Desulfosporosinus</taxon>
    </lineage>
</organism>
<accession>A0A1G7VDH3</accession>
<proteinExistence type="predicted"/>
<dbReference type="Pfam" id="PF19848">
    <property type="entry name" value="DUF6323"/>
    <property type="match status" value="1"/>
</dbReference>
<evidence type="ECO:0000313" key="2">
    <source>
        <dbReference type="Proteomes" id="UP000198656"/>
    </source>
</evidence>
<reference evidence="2" key="1">
    <citation type="submission" date="2016-10" db="EMBL/GenBank/DDBJ databases">
        <authorList>
            <person name="Varghese N."/>
            <person name="Submissions S."/>
        </authorList>
    </citation>
    <scope>NUCLEOTIDE SEQUENCE [LARGE SCALE GENOMIC DNA]</scope>
    <source>
        <strain evidence="2">DSM 8344</strain>
    </source>
</reference>
<protein>
    <submittedName>
        <fullName evidence="1">Uncharacterized protein</fullName>
    </submittedName>
</protein>
<dbReference type="RefSeq" id="WP_092330709.1">
    <property type="nucleotide sequence ID" value="NZ_FNCP01000004.1"/>
</dbReference>
<name>A0A1G7VDH3_9FIRM</name>